<evidence type="ECO:0000256" key="3">
    <source>
        <dbReference type="ARBA" id="ARBA00022448"/>
    </source>
</evidence>
<dbReference type="NCBIfam" id="TIGR01216">
    <property type="entry name" value="ATP_synt_epsi"/>
    <property type="match status" value="1"/>
</dbReference>
<proteinExistence type="inferred from homology"/>
<protein>
    <submittedName>
        <fullName evidence="10">ATP synthase F1 subunit epsilon</fullName>
    </submittedName>
</protein>
<dbReference type="InterPro" id="IPR001469">
    <property type="entry name" value="ATP_synth_F1_dsu/esu"/>
</dbReference>
<feature type="domain" description="ATP synthase F1 complex delta/epsilon subunit N-terminal" evidence="9">
    <location>
        <begin position="7"/>
        <end position="82"/>
    </location>
</feature>
<dbReference type="GO" id="GO:0046933">
    <property type="term" value="F:proton-transporting ATP synthase activity, rotational mechanism"/>
    <property type="evidence" value="ECO:0007669"/>
    <property type="project" value="InterPro"/>
</dbReference>
<evidence type="ECO:0000256" key="1">
    <source>
        <dbReference type="ARBA" id="ARBA00004184"/>
    </source>
</evidence>
<keyword evidence="5" id="KW-0472">Membrane</keyword>
<comment type="subunit">
    <text evidence="8">F-type ATPases have 2 components, CF(1) - the catalytic core - and CF(0) - the membrane proton channel. CF(1) has five subunits: alpha(3), beta(3), gamma(1), delta(1), epsilon(1). CF(0) has three main subunits: a, b and c.</text>
</comment>
<evidence type="ECO:0000256" key="4">
    <source>
        <dbReference type="ARBA" id="ARBA00023065"/>
    </source>
</evidence>
<dbReference type="STRING" id="1798525.A3G90_04280"/>
<organism evidence="10 11">
    <name type="scientific">Candidatus Kaiserbacteria bacterium RIFCSPLOWO2_12_FULL_45_26</name>
    <dbReference type="NCBI Taxonomy" id="1798525"/>
    <lineage>
        <taxon>Bacteria</taxon>
        <taxon>Candidatus Kaiseribacteriota</taxon>
    </lineage>
</organism>
<dbReference type="CDD" id="cd12152">
    <property type="entry name" value="F1-ATPase_delta"/>
    <property type="match status" value="1"/>
</dbReference>
<dbReference type="Pfam" id="PF02823">
    <property type="entry name" value="ATP-synt_DE_N"/>
    <property type="match status" value="1"/>
</dbReference>
<comment type="caution">
    <text evidence="10">The sequence shown here is derived from an EMBL/GenBank/DDBJ whole genome shotgun (WGS) entry which is preliminary data.</text>
</comment>
<evidence type="ECO:0000256" key="2">
    <source>
        <dbReference type="ARBA" id="ARBA00005712"/>
    </source>
</evidence>
<reference evidence="10 11" key="1">
    <citation type="journal article" date="2016" name="Nat. Commun.">
        <title>Thousands of microbial genomes shed light on interconnected biogeochemical processes in an aquifer system.</title>
        <authorList>
            <person name="Anantharaman K."/>
            <person name="Brown C.T."/>
            <person name="Hug L.A."/>
            <person name="Sharon I."/>
            <person name="Castelle C.J."/>
            <person name="Probst A.J."/>
            <person name="Thomas B.C."/>
            <person name="Singh A."/>
            <person name="Wilkins M.J."/>
            <person name="Karaoz U."/>
            <person name="Brodie E.L."/>
            <person name="Williams K.H."/>
            <person name="Hubbard S.S."/>
            <person name="Banfield J.F."/>
        </authorList>
    </citation>
    <scope>NUCLEOTIDE SEQUENCE [LARGE SCALE GENOMIC DNA]</scope>
</reference>
<name>A0A1F6FHA5_9BACT</name>
<evidence type="ECO:0000256" key="5">
    <source>
        <dbReference type="ARBA" id="ARBA00023136"/>
    </source>
</evidence>
<sequence length="83" mass="8767">MAEQKTLQLNIARVDGSLFMGEVVSVTVPGSEGEMTLLPDHTPLVSALRAGTITLRKADGEAEEFPVVSGTLEVSKNSVTILL</sequence>
<accession>A0A1F6FHA5</accession>
<evidence type="ECO:0000259" key="9">
    <source>
        <dbReference type="Pfam" id="PF02823"/>
    </source>
</evidence>
<dbReference type="Proteomes" id="UP000177325">
    <property type="component" value="Unassembled WGS sequence"/>
</dbReference>
<dbReference type="EMBL" id="MFMM01000001">
    <property type="protein sequence ID" value="OGG85244.1"/>
    <property type="molecule type" value="Genomic_DNA"/>
</dbReference>
<dbReference type="InterPro" id="IPR020546">
    <property type="entry name" value="ATP_synth_F1_dsu/esu_N"/>
</dbReference>
<evidence type="ECO:0000313" key="10">
    <source>
        <dbReference type="EMBL" id="OGG85244.1"/>
    </source>
</evidence>
<dbReference type="GO" id="GO:0045259">
    <property type="term" value="C:proton-transporting ATP synthase complex"/>
    <property type="evidence" value="ECO:0007669"/>
    <property type="project" value="UniProtKB-KW"/>
</dbReference>
<keyword evidence="6 8" id="KW-0139">CF(1)</keyword>
<dbReference type="PANTHER" id="PTHR13822">
    <property type="entry name" value="ATP SYNTHASE DELTA/EPSILON CHAIN"/>
    <property type="match status" value="1"/>
</dbReference>
<comment type="similarity">
    <text evidence="2 8">Belongs to the ATPase epsilon chain family.</text>
</comment>
<dbReference type="GO" id="GO:0012505">
    <property type="term" value="C:endomembrane system"/>
    <property type="evidence" value="ECO:0007669"/>
    <property type="project" value="UniProtKB-SubCell"/>
</dbReference>
<dbReference type="Gene3D" id="2.60.15.10">
    <property type="entry name" value="F0F1 ATP synthase delta/epsilon subunit, N-terminal"/>
    <property type="match status" value="1"/>
</dbReference>
<evidence type="ECO:0000256" key="6">
    <source>
        <dbReference type="ARBA" id="ARBA00023196"/>
    </source>
</evidence>
<dbReference type="AlphaFoldDB" id="A0A1F6FHA5"/>
<dbReference type="PANTHER" id="PTHR13822:SF10">
    <property type="entry name" value="ATP SYNTHASE EPSILON CHAIN, CHLOROPLASTIC"/>
    <property type="match status" value="1"/>
</dbReference>
<keyword evidence="7 8" id="KW-0066">ATP synthesis</keyword>
<comment type="subcellular location">
    <subcellularLocation>
        <location evidence="1">Endomembrane system</location>
        <topology evidence="1">Peripheral membrane protein</topology>
    </subcellularLocation>
</comment>
<evidence type="ECO:0000313" key="11">
    <source>
        <dbReference type="Proteomes" id="UP000177325"/>
    </source>
</evidence>
<evidence type="ECO:0000256" key="7">
    <source>
        <dbReference type="ARBA" id="ARBA00023310"/>
    </source>
</evidence>
<dbReference type="InterPro" id="IPR036771">
    <property type="entry name" value="ATPsynth_dsu/esu_N"/>
</dbReference>
<evidence type="ECO:0000256" key="8">
    <source>
        <dbReference type="RuleBase" id="RU003656"/>
    </source>
</evidence>
<keyword evidence="3 8" id="KW-0813">Transport</keyword>
<keyword evidence="4 8" id="KW-0406">Ion transport</keyword>
<dbReference type="SUPFAM" id="SSF51344">
    <property type="entry name" value="Epsilon subunit of F1F0-ATP synthase N-terminal domain"/>
    <property type="match status" value="1"/>
</dbReference>
<gene>
    <name evidence="10" type="ORF">A3G90_04280</name>
</gene>